<evidence type="ECO:0000256" key="1">
    <source>
        <dbReference type="SAM" id="MobiDB-lite"/>
    </source>
</evidence>
<feature type="region of interest" description="Disordered" evidence="1">
    <location>
        <begin position="177"/>
        <end position="196"/>
    </location>
</feature>
<reference evidence="2 3" key="1">
    <citation type="submission" date="2022-07" db="EMBL/GenBank/DDBJ databases">
        <title>Novel species in genus cellulomonas.</title>
        <authorList>
            <person name="Ye L."/>
        </authorList>
    </citation>
    <scope>NUCLEOTIDE SEQUENCE [LARGE SCALE GENOMIC DNA]</scope>
    <source>
        <strain evidence="3">zg-Y338</strain>
    </source>
</reference>
<name>A0ABY5KVE5_9CELL</name>
<dbReference type="RefSeq" id="WP_227569484.1">
    <property type="nucleotide sequence ID" value="NZ_CP101988.1"/>
</dbReference>
<keyword evidence="3" id="KW-1185">Reference proteome</keyword>
<gene>
    <name evidence="2" type="ORF">NP064_11690</name>
</gene>
<evidence type="ECO:0000313" key="3">
    <source>
        <dbReference type="Proteomes" id="UP001316189"/>
    </source>
</evidence>
<accession>A0ABY5KVE5</accession>
<evidence type="ECO:0000313" key="2">
    <source>
        <dbReference type="EMBL" id="UUI74457.1"/>
    </source>
</evidence>
<proteinExistence type="predicted"/>
<sequence>MLLRKIARPMLATWFISEGLDAVRHPAAHAAVAAGAAASVMGRVPRGALGGALEPLREPGHRQVTTAVQAHGAATALAGLALATGKAPRTAALVLAALTAPLVVANLPDRKRGASSREERQERRRRLIRSVAFTGGALLAGVDHEGRPGFAWRVGKAREHQVAAAVGAAESVKQHAAKAAHGVRSTAADAARSLPR</sequence>
<dbReference type="EMBL" id="CP101988">
    <property type="protein sequence ID" value="UUI74457.1"/>
    <property type="molecule type" value="Genomic_DNA"/>
</dbReference>
<organism evidence="2 3">
    <name type="scientific">Cellulomonas chengniuliangii</name>
    <dbReference type="NCBI Taxonomy" id="2968084"/>
    <lineage>
        <taxon>Bacteria</taxon>
        <taxon>Bacillati</taxon>
        <taxon>Actinomycetota</taxon>
        <taxon>Actinomycetes</taxon>
        <taxon>Micrococcales</taxon>
        <taxon>Cellulomonadaceae</taxon>
        <taxon>Cellulomonas</taxon>
    </lineage>
</organism>
<dbReference type="Proteomes" id="UP001316189">
    <property type="component" value="Chromosome"/>
</dbReference>
<protein>
    <submittedName>
        <fullName evidence="2">DoxX family protein</fullName>
    </submittedName>
</protein>